<dbReference type="EMBL" id="SEYY01010950">
    <property type="protein sequence ID" value="KAB7501349.1"/>
    <property type="molecule type" value="Genomic_DNA"/>
</dbReference>
<dbReference type="SUPFAM" id="SSF52087">
    <property type="entry name" value="CRAL/TRIO domain"/>
    <property type="match status" value="1"/>
</dbReference>
<organism evidence="1 2">
    <name type="scientific">Armadillidium nasatum</name>
    <dbReference type="NCBI Taxonomy" id="96803"/>
    <lineage>
        <taxon>Eukaryota</taxon>
        <taxon>Metazoa</taxon>
        <taxon>Ecdysozoa</taxon>
        <taxon>Arthropoda</taxon>
        <taxon>Crustacea</taxon>
        <taxon>Multicrustacea</taxon>
        <taxon>Malacostraca</taxon>
        <taxon>Eumalacostraca</taxon>
        <taxon>Peracarida</taxon>
        <taxon>Isopoda</taxon>
        <taxon>Oniscidea</taxon>
        <taxon>Crinocheta</taxon>
        <taxon>Armadillidiidae</taxon>
        <taxon>Armadillidium</taxon>
    </lineage>
</organism>
<comment type="caution">
    <text evidence="1">The sequence shown here is derived from an EMBL/GenBank/DDBJ whole genome shotgun (WGS) entry which is preliminary data.</text>
</comment>
<protein>
    <submittedName>
        <fullName evidence="1">Uncharacterized protein</fullName>
    </submittedName>
</protein>
<feature type="non-terminal residue" evidence="1">
    <location>
        <position position="1"/>
    </location>
</feature>
<dbReference type="InterPro" id="IPR036865">
    <property type="entry name" value="CRAL-TRIO_dom_sf"/>
</dbReference>
<dbReference type="Gene3D" id="3.40.525.10">
    <property type="entry name" value="CRAL-TRIO lipid binding domain"/>
    <property type="match status" value="1"/>
</dbReference>
<accession>A0A5N5T5G0</accession>
<keyword evidence="2" id="KW-1185">Reference proteome</keyword>
<proteinExistence type="predicted"/>
<evidence type="ECO:0000313" key="1">
    <source>
        <dbReference type="EMBL" id="KAB7501349.1"/>
    </source>
</evidence>
<dbReference type="Proteomes" id="UP000326759">
    <property type="component" value="Unassembled WGS sequence"/>
</dbReference>
<gene>
    <name evidence="1" type="ORF">Anas_12016</name>
</gene>
<dbReference type="AlphaFoldDB" id="A0A5N5T5G0"/>
<evidence type="ECO:0000313" key="2">
    <source>
        <dbReference type="Proteomes" id="UP000326759"/>
    </source>
</evidence>
<reference evidence="1 2" key="1">
    <citation type="journal article" date="2019" name="PLoS Biol.">
        <title>Sex chromosomes control vertical transmission of feminizing Wolbachia symbionts in an isopod.</title>
        <authorList>
            <person name="Becking T."/>
            <person name="Chebbi M.A."/>
            <person name="Giraud I."/>
            <person name="Moumen B."/>
            <person name="Laverre T."/>
            <person name="Caubet Y."/>
            <person name="Peccoud J."/>
            <person name="Gilbert C."/>
            <person name="Cordaux R."/>
        </authorList>
    </citation>
    <scope>NUCLEOTIDE SEQUENCE [LARGE SCALE GENOMIC DNA]</scope>
    <source>
        <strain evidence="1">ANa2</strain>
        <tissue evidence="1">Whole body excluding digestive tract and cuticle</tissue>
    </source>
</reference>
<sequence length="96" mass="10697">LHFHGGNLSELQDHVPVDILPSCLGGIGGQNDNAALIENLYKNEEYFKENFSSYGYVYDEVATEATEETPQQNSVLTTVAEVGSYLGSYYRRICIE</sequence>
<name>A0A5N5T5G0_9CRUS</name>